<evidence type="ECO:0000313" key="2">
    <source>
        <dbReference type="EMBL" id="MFC3168555.1"/>
    </source>
</evidence>
<keyword evidence="3" id="KW-1185">Reference proteome</keyword>
<dbReference type="GO" id="GO:0016757">
    <property type="term" value="F:glycosyltransferase activity"/>
    <property type="evidence" value="ECO:0007669"/>
    <property type="project" value="UniProtKB-KW"/>
</dbReference>
<organism evidence="2 3">
    <name type="scientific">Paracoccus fontiphilus</name>
    <dbReference type="NCBI Taxonomy" id="1815556"/>
    <lineage>
        <taxon>Bacteria</taxon>
        <taxon>Pseudomonadati</taxon>
        <taxon>Pseudomonadota</taxon>
        <taxon>Alphaproteobacteria</taxon>
        <taxon>Rhodobacterales</taxon>
        <taxon>Paracoccaceae</taxon>
        <taxon>Paracoccus</taxon>
    </lineage>
</organism>
<sequence>MFQASFPKVVIVADNASARFGGEAFLPLNYFRLLLKRGYPVRLIAHQRNAEELLAMPDCDPGRMHFVPDTRWHKMAWSVFGRLPEPFPWLLGGSLLNWLNRLHQRRIIRRLVAAGEAQVIHQPTPVSPLWPTSLHRFGLPLVLGPMNGGMDYPPGYEDYEQKGVRAAILGGRRLALTLNRLMPGKHRAAALLVANDRTRRALPDPDHPRIGTLIENGIDFSRWRAPGTDRPATPAGKLRLVFVGRFVKLKAIDITLRAIARARDSGADVTLDLLGDGEERGSLQALATELGIADSVVFHGFQPQERCAEIMGRSDALILNSLRECGGAVVLEAMAMGLPVIASAWGGPLDYLDDQSGILVHPAPRADFAERLAQAIVTLADDPDLRLRLGRTGQVTAKSRFDWEAKVDRMIEIYADVAAGQKAGAAAA</sequence>
<dbReference type="Gene3D" id="3.40.50.2000">
    <property type="entry name" value="Glycogen Phosphorylase B"/>
    <property type="match status" value="2"/>
</dbReference>
<keyword evidence="2" id="KW-0328">Glycosyltransferase</keyword>
<proteinExistence type="predicted"/>
<accession>A0ABV7IHS1</accession>
<evidence type="ECO:0000259" key="1">
    <source>
        <dbReference type="Pfam" id="PF00534"/>
    </source>
</evidence>
<reference evidence="3" key="1">
    <citation type="journal article" date="2019" name="Int. J. Syst. Evol. Microbiol.">
        <title>The Global Catalogue of Microorganisms (GCM) 10K type strain sequencing project: providing services to taxonomists for standard genome sequencing and annotation.</title>
        <authorList>
            <consortium name="The Broad Institute Genomics Platform"/>
            <consortium name="The Broad Institute Genome Sequencing Center for Infectious Disease"/>
            <person name="Wu L."/>
            <person name="Ma J."/>
        </authorList>
    </citation>
    <scope>NUCLEOTIDE SEQUENCE [LARGE SCALE GENOMIC DNA]</scope>
    <source>
        <strain evidence="3">KCTC 52239</strain>
    </source>
</reference>
<protein>
    <submittedName>
        <fullName evidence="2">Glycosyltransferase family 4 protein</fullName>
        <ecNumber evidence="2">2.4.-.-</ecNumber>
    </submittedName>
</protein>
<dbReference type="CDD" id="cd03801">
    <property type="entry name" value="GT4_PimA-like"/>
    <property type="match status" value="1"/>
</dbReference>
<dbReference type="Pfam" id="PF00534">
    <property type="entry name" value="Glycos_transf_1"/>
    <property type="match status" value="1"/>
</dbReference>
<dbReference type="InterPro" id="IPR001296">
    <property type="entry name" value="Glyco_trans_1"/>
</dbReference>
<dbReference type="SUPFAM" id="SSF53756">
    <property type="entry name" value="UDP-Glycosyltransferase/glycogen phosphorylase"/>
    <property type="match status" value="1"/>
</dbReference>
<dbReference type="PANTHER" id="PTHR12526">
    <property type="entry name" value="GLYCOSYLTRANSFERASE"/>
    <property type="match status" value="1"/>
</dbReference>
<dbReference type="Proteomes" id="UP001595557">
    <property type="component" value="Unassembled WGS sequence"/>
</dbReference>
<evidence type="ECO:0000313" key="3">
    <source>
        <dbReference type="Proteomes" id="UP001595557"/>
    </source>
</evidence>
<dbReference type="RefSeq" id="WP_207465563.1">
    <property type="nucleotide sequence ID" value="NZ_JAFNAW010000004.1"/>
</dbReference>
<dbReference type="EC" id="2.4.-.-" evidence="2"/>
<name>A0ABV7IHS1_9RHOB</name>
<comment type="caution">
    <text evidence="2">The sequence shown here is derived from an EMBL/GenBank/DDBJ whole genome shotgun (WGS) entry which is preliminary data.</text>
</comment>
<feature type="domain" description="Glycosyl transferase family 1" evidence="1">
    <location>
        <begin position="234"/>
        <end position="393"/>
    </location>
</feature>
<dbReference type="EMBL" id="JBHRTE010000043">
    <property type="protein sequence ID" value="MFC3168555.1"/>
    <property type="molecule type" value="Genomic_DNA"/>
</dbReference>
<gene>
    <name evidence="2" type="ORF">ACFOD7_10885</name>
</gene>
<keyword evidence="2" id="KW-0808">Transferase</keyword>